<dbReference type="Proteomes" id="UP001165044">
    <property type="component" value="Unassembled WGS sequence"/>
</dbReference>
<dbReference type="Pfam" id="PF00462">
    <property type="entry name" value="Glutaredoxin"/>
    <property type="match status" value="1"/>
</dbReference>
<dbReference type="CDD" id="cd02976">
    <property type="entry name" value="NrdH"/>
    <property type="match status" value="1"/>
</dbReference>
<name>A0ABQ5PYP0_9BACT</name>
<evidence type="ECO:0000259" key="1">
    <source>
        <dbReference type="Pfam" id="PF00462"/>
    </source>
</evidence>
<gene>
    <name evidence="2" type="ORF">GETHED_18520</name>
</gene>
<sequence length="97" mass="10809">MSRIDDLKGLDLAVYSATWCPDCRRLEAWLTGHGVAHQKVDIEAVPGAAEKLEAETGKRAIPFVLVNGRRWVRGYHKELPQRLDGDLLMEELVAAGK</sequence>
<dbReference type="PANTHER" id="PTHR34386">
    <property type="entry name" value="GLUTAREDOXIN"/>
    <property type="match status" value="1"/>
</dbReference>
<dbReference type="EMBL" id="BSDC01000002">
    <property type="protein sequence ID" value="GLH67488.1"/>
    <property type="molecule type" value="Genomic_DNA"/>
</dbReference>
<dbReference type="SUPFAM" id="SSF52833">
    <property type="entry name" value="Thioredoxin-like"/>
    <property type="match status" value="1"/>
</dbReference>
<proteinExistence type="predicted"/>
<dbReference type="InterPro" id="IPR051548">
    <property type="entry name" value="Grx-like_ET"/>
</dbReference>
<protein>
    <recommendedName>
        <fullName evidence="1">Glutaredoxin domain-containing protein</fullName>
    </recommendedName>
</protein>
<dbReference type="PANTHER" id="PTHR34386:SF1">
    <property type="entry name" value="GLUTAREDOXIN-LIKE PROTEIN NRDH"/>
    <property type="match status" value="1"/>
</dbReference>
<feature type="domain" description="Glutaredoxin" evidence="1">
    <location>
        <begin position="14"/>
        <end position="70"/>
    </location>
</feature>
<organism evidence="2 3">
    <name type="scientific">Geothrix edaphica</name>
    <dbReference type="NCBI Taxonomy" id="2927976"/>
    <lineage>
        <taxon>Bacteria</taxon>
        <taxon>Pseudomonadati</taxon>
        <taxon>Acidobacteriota</taxon>
        <taxon>Holophagae</taxon>
        <taxon>Holophagales</taxon>
        <taxon>Holophagaceae</taxon>
        <taxon>Geothrix</taxon>
    </lineage>
</organism>
<dbReference type="InterPro" id="IPR036249">
    <property type="entry name" value="Thioredoxin-like_sf"/>
</dbReference>
<accession>A0ABQ5PYP0</accession>
<dbReference type="InterPro" id="IPR002109">
    <property type="entry name" value="Glutaredoxin"/>
</dbReference>
<dbReference type="Gene3D" id="3.40.30.10">
    <property type="entry name" value="Glutaredoxin"/>
    <property type="match status" value="1"/>
</dbReference>
<comment type="caution">
    <text evidence="2">The sequence shown here is derived from an EMBL/GenBank/DDBJ whole genome shotgun (WGS) entry which is preliminary data.</text>
</comment>
<dbReference type="RefSeq" id="WP_285608696.1">
    <property type="nucleotide sequence ID" value="NZ_BSDC01000002.1"/>
</dbReference>
<evidence type="ECO:0000313" key="2">
    <source>
        <dbReference type="EMBL" id="GLH67488.1"/>
    </source>
</evidence>
<evidence type="ECO:0000313" key="3">
    <source>
        <dbReference type="Proteomes" id="UP001165044"/>
    </source>
</evidence>
<dbReference type="PROSITE" id="PS51354">
    <property type="entry name" value="GLUTAREDOXIN_2"/>
    <property type="match status" value="1"/>
</dbReference>
<keyword evidence="3" id="KW-1185">Reference proteome</keyword>
<reference evidence="2" key="1">
    <citation type="journal article" date="2023" name="Antonie Van Leeuwenhoek">
        <title>Mesoterricola silvestris gen. nov., sp. nov., Mesoterricola sediminis sp. nov., Geothrix oryzae sp. nov., Geothrix edaphica sp. nov., Geothrix rubra sp. nov., and Geothrix limicola sp. nov., six novel members of Acidobacteriota isolated from soils.</title>
        <authorList>
            <person name="Itoh H."/>
            <person name="Sugisawa Y."/>
            <person name="Mise K."/>
            <person name="Xu Z."/>
            <person name="Kuniyasu M."/>
            <person name="Ushijima N."/>
            <person name="Kawano K."/>
            <person name="Kobayashi E."/>
            <person name="Shiratori Y."/>
            <person name="Masuda Y."/>
            <person name="Senoo K."/>
        </authorList>
    </citation>
    <scope>NUCLEOTIDE SEQUENCE</scope>
    <source>
        <strain evidence="2">Red802</strain>
    </source>
</reference>